<comment type="pathway">
    <text evidence="1">Protein modification; protein glycosylation.</text>
</comment>
<evidence type="ECO:0000256" key="2">
    <source>
        <dbReference type="ARBA" id="ARBA00022676"/>
    </source>
</evidence>
<organism evidence="8 9">
    <name type="scientific">Alkalilimnicola ehrlichii (strain ATCC BAA-1101 / DSM 17681 / MLHE-1)</name>
    <dbReference type="NCBI Taxonomy" id="187272"/>
    <lineage>
        <taxon>Bacteria</taxon>
        <taxon>Pseudomonadati</taxon>
        <taxon>Pseudomonadota</taxon>
        <taxon>Gammaproteobacteria</taxon>
        <taxon>Chromatiales</taxon>
        <taxon>Ectothiorhodospiraceae</taxon>
        <taxon>Alkalilimnicola</taxon>
    </lineage>
</organism>
<dbReference type="GO" id="GO:0008168">
    <property type="term" value="F:methyltransferase activity"/>
    <property type="evidence" value="ECO:0007669"/>
    <property type="project" value="UniProtKB-KW"/>
</dbReference>
<name>Q0AAT4_ALKEH</name>
<sequence length="921" mass="102203">MAGYAIQRHFPLQCPNTHQGITTGSTGMPKHSAPIQTYRAIAQALNAGDIHGARILCDKALERNSSDGCVLTLHARLLWQEGRPEEALSASREALDQGGEGAADAAAIHAQFLLELNHTDDALGFLRRAAEKAPEHRRLQALLAQALVKANRREQARDILVELIKTQPDADTLNSLGHVLFDLGDGEAGFQQLQLAGVLEPGNHVLWSNILMMAHYLPSQSARDLRKLHARWYANCAAHLETERHFERDRDPERPLRIGFISNGFHSHPAGWLSFGAINTLARYFDHTLHLYSTAPPRPKDFLSHRFQNMTGHWCQMVHWSQEAIHAQLLKDRLDILVDMTGHSGYSALSAIARRAAPVQVKWVGGLFNTSAVPTIDYLLTDWMETPEGVEEFYTEKLIRLPTGYVTYAPPPYLPDIAPLPAKENGYITFACMNNLHKVNREIAGVWAGILKAVPDSRLLIKDKKLSDPGARKQLWHMLVEAGVPDTRLILEEGAPHRYLLETYHRVDIALDPWPYSGGLTTIEGLYMGVPVITCPGPTFAGRHAASHLHNSGLDQFIAADFHDYKQIAVETAGDIEKLEALRAGLRKQCQNSPLGNHAQFATNLDRAFRTIWRRWCADAQPAHLHFSKPARIPSHITARMKAELQDRDSQRAGNSRTAPRFRLAGLEAAAIQQPNDRDETNGDVAPTLPSEAVKATVTGPDNQSRSLLIPKGETFRLKNIFEEEEYALPAGFHISPEMVVVDVGANIGAFALYADLWSPHCIVHCFEPNPQVLPLLERNKQEARGTIQIHPFALSDEDGELTLWQHPRNTGETSLARRSDGATQVQVPVRNALDALTAAGVDHIDVLKIDTEGSEVPVVQTLVPFLPKVSIVMLEYHSEADRRALDRLLSDFQLYDCTVMGASGVGTVKYFNNALKQSKV</sequence>
<gene>
    <name evidence="8" type="ordered locus">Mlg_0699</name>
</gene>
<dbReference type="Gene3D" id="3.40.50.150">
    <property type="entry name" value="Vaccinia Virus protein VP39"/>
    <property type="match status" value="1"/>
</dbReference>
<dbReference type="CAZy" id="GT41">
    <property type="family name" value="Glycosyltransferase Family 41"/>
</dbReference>
<evidence type="ECO:0000256" key="5">
    <source>
        <dbReference type="ARBA" id="ARBA00022803"/>
    </source>
</evidence>
<dbReference type="KEGG" id="aeh:Mlg_0699"/>
<keyword evidence="5" id="KW-0802">TPR repeat</keyword>
<keyword evidence="3 8" id="KW-0808">Transferase</keyword>
<evidence type="ECO:0000313" key="8">
    <source>
        <dbReference type="EMBL" id="ABI56053.1"/>
    </source>
</evidence>
<dbReference type="SUPFAM" id="SSF53335">
    <property type="entry name" value="S-adenosyl-L-methionine-dependent methyltransferases"/>
    <property type="match status" value="1"/>
</dbReference>
<feature type="domain" description="Methyltransferase FkbM" evidence="6">
    <location>
        <begin position="743"/>
        <end position="882"/>
    </location>
</feature>
<evidence type="ECO:0000256" key="1">
    <source>
        <dbReference type="ARBA" id="ARBA00004922"/>
    </source>
</evidence>
<dbReference type="PANTHER" id="PTHR44835:SF1">
    <property type="entry name" value="PROTEIN O-GLCNAC TRANSFERASE"/>
    <property type="match status" value="1"/>
</dbReference>
<dbReference type="GO" id="GO:0032259">
    <property type="term" value="P:methylation"/>
    <property type="evidence" value="ECO:0007669"/>
    <property type="project" value="UniProtKB-KW"/>
</dbReference>
<dbReference type="GO" id="GO:0016757">
    <property type="term" value="F:glycosyltransferase activity"/>
    <property type="evidence" value="ECO:0007669"/>
    <property type="project" value="UniProtKB-KW"/>
</dbReference>
<dbReference type="InterPro" id="IPR051939">
    <property type="entry name" value="Glycosyltr_41/O-GlcNAc_trsf"/>
</dbReference>
<keyword evidence="2" id="KW-0328">Glycosyltransferase</keyword>
<dbReference type="HOGENOM" id="CLU_316569_0_0_6"/>
<evidence type="ECO:0000259" key="7">
    <source>
        <dbReference type="Pfam" id="PF13844"/>
    </source>
</evidence>
<dbReference type="InterPro" id="IPR029489">
    <property type="entry name" value="OGT/SEC/SPY_C"/>
</dbReference>
<dbReference type="Gene3D" id="3.40.50.11380">
    <property type="match status" value="1"/>
</dbReference>
<accession>Q0AAT4</accession>
<dbReference type="Pfam" id="PF14559">
    <property type="entry name" value="TPR_19"/>
    <property type="match status" value="1"/>
</dbReference>
<dbReference type="InterPro" id="IPR029063">
    <property type="entry name" value="SAM-dependent_MTases_sf"/>
</dbReference>
<keyword evidence="8" id="KW-0489">Methyltransferase</keyword>
<feature type="domain" description="O-GlcNAc transferase C-terminal" evidence="7">
    <location>
        <begin position="427"/>
        <end position="605"/>
    </location>
</feature>
<dbReference type="Gene3D" id="3.40.50.2000">
    <property type="entry name" value="Glycogen Phosphorylase B"/>
    <property type="match status" value="1"/>
</dbReference>
<dbReference type="Pfam" id="PF05050">
    <property type="entry name" value="Methyltransf_21"/>
    <property type="match status" value="1"/>
</dbReference>
<evidence type="ECO:0000256" key="4">
    <source>
        <dbReference type="ARBA" id="ARBA00022737"/>
    </source>
</evidence>
<dbReference type="AlphaFoldDB" id="Q0AAT4"/>
<dbReference type="Gene3D" id="1.25.40.10">
    <property type="entry name" value="Tetratricopeptide repeat domain"/>
    <property type="match status" value="1"/>
</dbReference>
<evidence type="ECO:0000313" key="9">
    <source>
        <dbReference type="Proteomes" id="UP000001962"/>
    </source>
</evidence>
<feature type="domain" description="O-GlcNAc transferase C-terminal" evidence="7">
    <location>
        <begin position="246"/>
        <end position="405"/>
    </location>
</feature>
<keyword evidence="9" id="KW-1185">Reference proteome</keyword>
<dbReference type="InterPro" id="IPR011990">
    <property type="entry name" value="TPR-like_helical_dom_sf"/>
</dbReference>
<keyword evidence="4" id="KW-0677">Repeat</keyword>
<dbReference type="OrthoDB" id="7058953at2"/>
<proteinExistence type="predicted"/>
<evidence type="ECO:0000259" key="6">
    <source>
        <dbReference type="Pfam" id="PF05050"/>
    </source>
</evidence>
<dbReference type="SUPFAM" id="SSF53756">
    <property type="entry name" value="UDP-Glycosyltransferase/glycogen phosphorylase"/>
    <property type="match status" value="1"/>
</dbReference>
<dbReference type="eggNOG" id="COG0457">
    <property type="taxonomic scope" value="Bacteria"/>
</dbReference>
<dbReference type="NCBIfam" id="TIGR01444">
    <property type="entry name" value="fkbM_fam"/>
    <property type="match status" value="1"/>
</dbReference>
<dbReference type="eggNOG" id="COG3914">
    <property type="taxonomic scope" value="Bacteria"/>
</dbReference>
<dbReference type="EMBL" id="CP000453">
    <property type="protein sequence ID" value="ABI56053.1"/>
    <property type="molecule type" value="Genomic_DNA"/>
</dbReference>
<dbReference type="SUPFAM" id="SSF48452">
    <property type="entry name" value="TPR-like"/>
    <property type="match status" value="1"/>
</dbReference>
<protein>
    <submittedName>
        <fullName evidence="8">Methyltransferase FkbM family</fullName>
    </submittedName>
</protein>
<dbReference type="PANTHER" id="PTHR44835">
    <property type="entry name" value="UDP-N-ACETYLGLUCOSAMINE--PEPTIDE N-ACETYLGLUCOSAMINYLTRANSFERASE SPINDLY-RELATED"/>
    <property type="match status" value="1"/>
</dbReference>
<dbReference type="InterPro" id="IPR006342">
    <property type="entry name" value="FkbM_mtfrase"/>
</dbReference>
<dbReference type="Pfam" id="PF13844">
    <property type="entry name" value="Glyco_transf_41"/>
    <property type="match status" value="2"/>
</dbReference>
<reference evidence="9" key="1">
    <citation type="submission" date="2006-08" db="EMBL/GenBank/DDBJ databases">
        <title>Complete sequence of Alkalilimnicola ehrilichei MLHE-1.</title>
        <authorList>
            <person name="Copeland A."/>
            <person name="Lucas S."/>
            <person name="Lapidus A."/>
            <person name="Barry K."/>
            <person name="Detter J.C."/>
            <person name="Glavina del Rio T."/>
            <person name="Hammon N."/>
            <person name="Israni S."/>
            <person name="Dalin E."/>
            <person name="Tice H."/>
            <person name="Pitluck S."/>
            <person name="Sims D."/>
            <person name="Brettin T."/>
            <person name="Bruce D."/>
            <person name="Han C."/>
            <person name="Tapia R."/>
            <person name="Gilna P."/>
            <person name="Schmutz J."/>
            <person name="Larimer F."/>
            <person name="Land M."/>
            <person name="Hauser L."/>
            <person name="Kyrpides N."/>
            <person name="Mikhailova N."/>
            <person name="Oremland R.S."/>
            <person name="Hoeft S.E."/>
            <person name="Switzer-Blum J."/>
            <person name="Kulp T."/>
            <person name="King G."/>
            <person name="Tabita R."/>
            <person name="Witte B."/>
            <person name="Santini J.M."/>
            <person name="Basu P."/>
            <person name="Hollibaugh J.T."/>
            <person name="Xie G."/>
            <person name="Stolz J.F."/>
            <person name="Richardson P."/>
        </authorList>
    </citation>
    <scope>NUCLEOTIDE SEQUENCE [LARGE SCALE GENOMIC DNA]</scope>
    <source>
        <strain evidence="9">ATCC BAA-1101 / DSM 17681 / MLHE-1</strain>
    </source>
</reference>
<dbReference type="Proteomes" id="UP000001962">
    <property type="component" value="Chromosome"/>
</dbReference>
<evidence type="ECO:0000256" key="3">
    <source>
        <dbReference type="ARBA" id="ARBA00022679"/>
    </source>
</evidence>